<proteinExistence type="inferred from homology"/>
<evidence type="ECO:0000259" key="6">
    <source>
        <dbReference type="PROSITE" id="PS51387"/>
    </source>
</evidence>
<dbReference type="Pfam" id="PF01565">
    <property type="entry name" value="FAD_binding_4"/>
    <property type="match status" value="1"/>
</dbReference>
<comment type="cofactor">
    <cofactor evidence="1">
        <name>FAD</name>
        <dbReference type="ChEBI" id="CHEBI:57692"/>
    </cofactor>
</comment>
<dbReference type="InterPro" id="IPR006094">
    <property type="entry name" value="Oxid_FAD_bind_N"/>
</dbReference>
<dbReference type="Gene3D" id="3.20.20.30">
    <property type="entry name" value="Luciferase-like domain"/>
    <property type="match status" value="1"/>
</dbReference>
<dbReference type="EMBL" id="JADQTO010000011">
    <property type="protein sequence ID" value="MBG0564460.1"/>
    <property type="molecule type" value="Genomic_DNA"/>
</dbReference>
<comment type="similarity">
    <text evidence="2">Belongs to the oxygen-dependent FAD-linked oxidoreductase family.</text>
</comment>
<evidence type="ECO:0000256" key="1">
    <source>
        <dbReference type="ARBA" id="ARBA00001974"/>
    </source>
</evidence>
<protein>
    <submittedName>
        <fullName evidence="7">LLM class flavin-dependent oxidoreductase</fullName>
    </submittedName>
</protein>
<keyword evidence="8" id="KW-1185">Reference proteome</keyword>
<feature type="domain" description="FAD-binding PCMH-type" evidence="6">
    <location>
        <begin position="166"/>
        <end position="339"/>
    </location>
</feature>
<evidence type="ECO:0000256" key="4">
    <source>
        <dbReference type="ARBA" id="ARBA00022827"/>
    </source>
</evidence>
<evidence type="ECO:0000313" key="7">
    <source>
        <dbReference type="EMBL" id="MBG0564460.1"/>
    </source>
</evidence>
<dbReference type="PANTHER" id="PTHR42973">
    <property type="entry name" value="BINDING OXIDOREDUCTASE, PUTATIVE (AFU_ORTHOLOGUE AFUA_1G17690)-RELATED"/>
    <property type="match status" value="1"/>
</dbReference>
<dbReference type="InterPro" id="IPR036661">
    <property type="entry name" value="Luciferase-like_sf"/>
</dbReference>
<evidence type="ECO:0000313" key="8">
    <source>
        <dbReference type="Proteomes" id="UP000598146"/>
    </source>
</evidence>
<comment type="caution">
    <text evidence="7">The sequence shown here is derived from an EMBL/GenBank/DDBJ whole genome shotgun (WGS) entry which is preliminary data.</text>
</comment>
<dbReference type="AlphaFoldDB" id="A0A931CGG6"/>
<dbReference type="Pfam" id="PF00296">
    <property type="entry name" value="Bac_luciferase"/>
    <property type="match status" value="1"/>
</dbReference>
<dbReference type="PANTHER" id="PTHR42973:SF39">
    <property type="entry name" value="FAD-BINDING PCMH-TYPE DOMAIN-CONTAINING PROTEIN"/>
    <property type="match status" value="1"/>
</dbReference>
<dbReference type="InterPro" id="IPR011251">
    <property type="entry name" value="Luciferase-like_dom"/>
</dbReference>
<dbReference type="InterPro" id="IPR036318">
    <property type="entry name" value="FAD-bd_PCMH-like_sf"/>
</dbReference>
<accession>A0A931CGG6</accession>
<dbReference type="Gene3D" id="3.30.43.10">
    <property type="entry name" value="Uridine Diphospho-n-acetylenolpyruvylglucosamine Reductase, domain 2"/>
    <property type="match status" value="1"/>
</dbReference>
<dbReference type="Gene3D" id="3.40.462.20">
    <property type="match status" value="1"/>
</dbReference>
<dbReference type="InterPro" id="IPR016169">
    <property type="entry name" value="FAD-bd_PCMH_sub2"/>
</dbReference>
<reference evidence="7" key="1">
    <citation type="submission" date="2020-11" db="EMBL/GenBank/DDBJ databases">
        <title>Isolation and identification of active actinomycetes.</title>
        <authorList>
            <person name="Sun X."/>
        </authorList>
    </citation>
    <scope>NUCLEOTIDE SEQUENCE</scope>
    <source>
        <strain evidence="7">NEAU-A11</strain>
    </source>
</reference>
<dbReference type="InterPro" id="IPR050416">
    <property type="entry name" value="FAD-linked_Oxidoreductase"/>
</dbReference>
<dbReference type="InterPro" id="IPR016166">
    <property type="entry name" value="FAD-bd_PCMH"/>
</dbReference>
<evidence type="ECO:0000256" key="2">
    <source>
        <dbReference type="ARBA" id="ARBA00005466"/>
    </source>
</evidence>
<dbReference type="GO" id="GO:0016705">
    <property type="term" value="F:oxidoreductase activity, acting on paired donors, with incorporation or reduction of molecular oxygen"/>
    <property type="evidence" value="ECO:0007669"/>
    <property type="project" value="InterPro"/>
</dbReference>
<organism evidence="7 8">
    <name type="scientific">Actinoplanes aureus</name>
    <dbReference type="NCBI Taxonomy" id="2792083"/>
    <lineage>
        <taxon>Bacteria</taxon>
        <taxon>Bacillati</taxon>
        <taxon>Actinomycetota</taxon>
        <taxon>Actinomycetes</taxon>
        <taxon>Micromonosporales</taxon>
        <taxon>Micromonosporaceae</taxon>
        <taxon>Actinoplanes</taxon>
    </lineage>
</organism>
<dbReference type="RefSeq" id="WP_196416239.1">
    <property type="nucleotide sequence ID" value="NZ_JADQTO010000011.1"/>
</dbReference>
<dbReference type="SUPFAM" id="SSF51679">
    <property type="entry name" value="Bacterial luciferase-like"/>
    <property type="match status" value="1"/>
</dbReference>
<dbReference type="PROSITE" id="PS51387">
    <property type="entry name" value="FAD_PCMH"/>
    <property type="match status" value="1"/>
</dbReference>
<dbReference type="Gene3D" id="3.30.465.10">
    <property type="match status" value="1"/>
</dbReference>
<gene>
    <name evidence="7" type="ORF">I4J89_23710</name>
</gene>
<dbReference type="SUPFAM" id="SSF56176">
    <property type="entry name" value="FAD-binding/transporter-associated domain-like"/>
    <property type="match status" value="1"/>
</dbReference>
<dbReference type="InterPro" id="IPR006093">
    <property type="entry name" value="Oxy_OxRdtase_FAD_BS"/>
</dbReference>
<dbReference type="PROSITE" id="PS00862">
    <property type="entry name" value="OX2_COVAL_FAD"/>
    <property type="match status" value="1"/>
</dbReference>
<evidence type="ECO:0000256" key="3">
    <source>
        <dbReference type="ARBA" id="ARBA00022630"/>
    </source>
</evidence>
<dbReference type="GO" id="GO:0071949">
    <property type="term" value="F:FAD binding"/>
    <property type="evidence" value="ECO:0007669"/>
    <property type="project" value="InterPro"/>
</dbReference>
<dbReference type="InterPro" id="IPR016167">
    <property type="entry name" value="FAD-bd_PCMH_sub1"/>
</dbReference>
<evidence type="ECO:0000256" key="5">
    <source>
        <dbReference type="ARBA" id="ARBA00023002"/>
    </source>
</evidence>
<name>A0A931CGG6_9ACTN</name>
<keyword evidence="3" id="KW-0285">Flavoprotein</keyword>
<sequence length="578" mass="61999">MADEWGIALCLAGAQAEPEQLTALAGRAEAGGLDVVVLRDDEGGLDPWTTAAWLAGRTDRIQIGVPGALDGLTPAMAGKARESLGILAGTRVVTTEMAWEAVPAAAPEDVDRLIQEVGVRDRPRRPAAVRALRRDGIDYDGIPASLADVAIEPGDPGYRGHRSTYMRGGSPGLVLRPRTPAEVADALAFARRHRHLPLGLRSGGHGVSGRSTNDGGLIIDLGAMNEIRVLDEQRRIVRVGPGATWKQVAAVLDRYGWALGSGDYGGVGVGGLATAGGIGLLSREHGLTIDHLRAVEVVLADGTPVRASERENPDLLWAIRGAGANFGVATAFEFEVSEVGEVGWAQLVLVSPDIEQTLKQYGAVARTAPRDTTVFLGSGPAQPGQSVVQLYGIVDNPDPEVVVERLTPFASTGLLVQQRVVLTSYAQVMAEAADVGPDGHHSRGEPVSRSAFLPRLTDEFARDAARLLHSGEVYFFQLRHMGGAITDTPPSATAFAHRTPEFQLTVMGSDRDALNRAWDRLAHHFDGLYLSFETDPRPERLLDAFPPDVLTRLRTLKRRYDPGNLFRDNFNIDPEVQA</sequence>
<dbReference type="Proteomes" id="UP000598146">
    <property type="component" value="Unassembled WGS sequence"/>
</dbReference>
<keyword evidence="5" id="KW-0560">Oxidoreductase</keyword>
<keyword evidence="4" id="KW-0274">FAD</keyword>